<dbReference type="OrthoDB" id="3335528at2759"/>
<dbReference type="Gene3D" id="3.10.28.20">
    <property type="entry name" value="Acetamidase/Formamidase-like domains"/>
    <property type="match status" value="1"/>
</dbReference>
<comment type="caution">
    <text evidence="1">The sequence shown here is derived from an EMBL/GenBank/DDBJ whole genome shotgun (WGS) entry which is preliminary data.</text>
</comment>
<dbReference type="GO" id="GO:0016811">
    <property type="term" value="F:hydrolase activity, acting on carbon-nitrogen (but not peptide) bonds, in linear amides"/>
    <property type="evidence" value="ECO:0007669"/>
    <property type="project" value="InterPro"/>
</dbReference>
<dbReference type="Proteomes" id="UP001153069">
    <property type="component" value="Unassembled WGS sequence"/>
</dbReference>
<dbReference type="AlphaFoldDB" id="A0A9N8EZN0"/>
<organism evidence="1 2">
    <name type="scientific">Seminavis robusta</name>
    <dbReference type="NCBI Taxonomy" id="568900"/>
    <lineage>
        <taxon>Eukaryota</taxon>
        <taxon>Sar</taxon>
        <taxon>Stramenopiles</taxon>
        <taxon>Ochrophyta</taxon>
        <taxon>Bacillariophyta</taxon>
        <taxon>Bacillariophyceae</taxon>
        <taxon>Bacillariophycidae</taxon>
        <taxon>Naviculales</taxon>
        <taxon>Naviculaceae</taxon>
        <taxon>Seminavis</taxon>
    </lineage>
</organism>
<dbReference type="Pfam" id="PF03069">
    <property type="entry name" value="FmdA_AmdA"/>
    <property type="match status" value="2"/>
</dbReference>
<dbReference type="PANTHER" id="PTHR31891:SF1">
    <property type="entry name" value="FORMAMIDASE C869.04-RELATED"/>
    <property type="match status" value="1"/>
</dbReference>
<evidence type="ECO:0000313" key="1">
    <source>
        <dbReference type="EMBL" id="CAB9529803.1"/>
    </source>
</evidence>
<dbReference type="InterPro" id="IPR004304">
    <property type="entry name" value="FmdA_AmdA"/>
</dbReference>
<proteinExistence type="predicted"/>
<protein>
    <submittedName>
        <fullName evidence="1">Acetamidase formamidase</fullName>
    </submittedName>
</protein>
<keyword evidence="2" id="KW-1185">Reference proteome</keyword>
<accession>A0A9N8EZN0</accession>
<dbReference type="Gene3D" id="2.60.120.580">
    <property type="entry name" value="Acetamidase/Formamidase-like domains"/>
    <property type="match status" value="1"/>
</dbReference>
<dbReference type="PANTHER" id="PTHR31891">
    <property type="entry name" value="FORMAMIDASE C869.04-RELATED"/>
    <property type="match status" value="1"/>
</dbReference>
<dbReference type="EMBL" id="CAICTM010002628">
    <property type="protein sequence ID" value="CAB9529803.1"/>
    <property type="molecule type" value="Genomic_DNA"/>
</dbReference>
<gene>
    <name evidence="1" type="ORF">SEMRO_2630_G333120.1</name>
</gene>
<sequence>MKSPANTPSTVFPQAQHFVSKFHNTHNYFDGSLPPVLSVQPGELIHVETYDCFHGAVQSSHADPNQVLAAIPREQLNPVTGPIFVHGAEPGDWLAVQLLDIRPEGEGVACCSTHSGQLCHWMTEEITTKFFQVKGDTVIMKEDTAASRRIAPIGFPKRPMLGVIGVAPKGDPILTMPAGKHGGNMDNNCHGIGATIYIPVQHPGALLSVGDMHASQGDGEISGTGVEIGGHVLLKCGILKKESLLPLSSSNNNDIPQSLPEFPVTETATHWITHGVLEENIPQTTNIACQEAACLLVRQWGFTKEEAFVFLSTAANLGLCQSCHPDQGTQIAKMVVPKIDACPRPFRVLWEQEQEEKQQQ</sequence>
<evidence type="ECO:0000313" key="2">
    <source>
        <dbReference type="Proteomes" id="UP001153069"/>
    </source>
</evidence>
<name>A0A9N8EZN0_9STRA</name>
<reference evidence="1" key="1">
    <citation type="submission" date="2020-06" db="EMBL/GenBank/DDBJ databases">
        <authorList>
            <consortium name="Plant Systems Biology data submission"/>
        </authorList>
    </citation>
    <scope>NUCLEOTIDE SEQUENCE</scope>
    <source>
        <strain evidence="1">D6</strain>
    </source>
</reference>
<dbReference type="SUPFAM" id="SSF141130">
    <property type="entry name" value="Acetamidase/Formamidase-like"/>
    <property type="match status" value="1"/>
</dbReference>